<evidence type="ECO:0000313" key="2">
    <source>
        <dbReference type="Proteomes" id="UP000077315"/>
    </source>
</evidence>
<protein>
    <submittedName>
        <fullName evidence="1">Uncharacterized protein</fullName>
    </submittedName>
</protein>
<proteinExistence type="predicted"/>
<dbReference type="GeneID" id="28995382"/>
<dbReference type="EMBL" id="KV440971">
    <property type="protein sequence ID" value="OAD81173.1"/>
    <property type="molecule type" value="Genomic_DNA"/>
</dbReference>
<gene>
    <name evidence="1" type="ORF">PHYBLDRAFT_161801</name>
</gene>
<evidence type="ECO:0000313" key="1">
    <source>
        <dbReference type="EMBL" id="OAD81173.1"/>
    </source>
</evidence>
<dbReference type="Proteomes" id="UP000077315">
    <property type="component" value="Unassembled WGS sequence"/>
</dbReference>
<organism evidence="1 2">
    <name type="scientific">Phycomyces blakesleeanus (strain ATCC 8743b / DSM 1359 / FGSC 10004 / NBRC 33097 / NRRL 1555)</name>
    <dbReference type="NCBI Taxonomy" id="763407"/>
    <lineage>
        <taxon>Eukaryota</taxon>
        <taxon>Fungi</taxon>
        <taxon>Fungi incertae sedis</taxon>
        <taxon>Mucoromycota</taxon>
        <taxon>Mucoromycotina</taxon>
        <taxon>Mucoromycetes</taxon>
        <taxon>Mucorales</taxon>
        <taxon>Phycomycetaceae</taxon>
        <taxon>Phycomyces</taxon>
    </lineage>
</organism>
<keyword evidence="2" id="KW-1185">Reference proteome</keyword>
<dbReference type="InParanoid" id="A0A162VA05"/>
<dbReference type="OrthoDB" id="5289248at2759"/>
<accession>A0A162VA05</accession>
<dbReference type="RefSeq" id="XP_018299213.1">
    <property type="nucleotide sequence ID" value="XM_018434476.1"/>
</dbReference>
<name>A0A162VA05_PHYB8</name>
<dbReference type="VEuPathDB" id="FungiDB:PHYBLDRAFT_161801"/>
<sequence length="235" mass="27450">MTVILELEKMIYFCENIPQQYSLLTEDAFLILLCQMTYPTILKDILIVFGKSKSTISKVFNNIINKLVQKFEPALLFDYHQFWAPVEHCVGFIDERLWPEILDCYNSRCRIEDIMKKTFDIRGKGCVTLDNISLLKFHTYILDSSNPDHKDVNTAMSSVRIVVENEFAHVASLFAFIKYLQSQHIFLCPVRFYYLVAILLNNFHNCFNREKQTSKRFGVISLISTEYIDDLLGNT</sequence>
<dbReference type="AlphaFoldDB" id="A0A162VA05"/>
<reference evidence="2" key="1">
    <citation type="submission" date="2015-06" db="EMBL/GenBank/DDBJ databases">
        <title>Expansion of signal transduction pathways in fungi by whole-genome duplication.</title>
        <authorList>
            <consortium name="DOE Joint Genome Institute"/>
            <person name="Corrochano L.M."/>
            <person name="Kuo A."/>
            <person name="Marcet-Houben M."/>
            <person name="Polaino S."/>
            <person name="Salamov A."/>
            <person name="Villalobos J.M."/>
            <person name="Alvarez M.I."/>
            <person name="Avalos J."/>
            <person name="Benito E.P."/>
            <person name="Benoit I."/>
            <person name="Burger G."/>
            <person name="Camino L.P."/>
            <person name="Canovas D."/>
            <person name="Cerda-Olmedo E."/>
            <person name="Cheng J.-F."/>
            <person name="Dominguez A."/>
            <person name="Elias M."/>
            <person name="Eslava A.P."/>
            <person name="Glaser F."/>
            <person name="Grimwood J."/>
            <person name="Gutierrez G."/>
            <person name="Heitman J."/>
            <person name="Henrissat B."/>
            <person name="Iturriaga E.A."/>
            <person name="Lang B.F."/>
            <person name="Lavin J.L."/>
            <person name="Lee S."/>
            <person name="Li W."/>
            <person name="Lindquist E."/>
            <person name="Lopez-Garcia S."/>
            <person name="Luque E.M."/>
            <person name="Marcos A.T."/>
            <person name="Martin J."/>
            <person name="McCluskey K."/>
            <person name="Medina H.R."/>
            <person name="Miralles-Duran A."/>
            <person name="Miyazaki A."/>
            <person name="Munoz-Torres E."/>
            <person name="Oguiza J.A."/>
            <person name="Ohm R."/>
            <person name="Olmedo M."/>
            <person name="Orejas M."/>
            <person name="Ortiz-Castellanos L."/>
            <person name="Pisabarro A.G."/>
            <person name="Rodriguez-Romero J."/>
            <person name="Ruiz-Herrera J."/>
            <person name="Ruiz-Vazquez R."/>
            <person name="Sanz C."/>
            <person name="Schackwitz W."/>
            <person name="Schmutz J."/>
            <person name="Shahriari M."/>
            <person name="Shelest E."/>
            <person name="Silva-Franco F."/>
            <person name="Soanes D."/>
            <person name="Syed K."/>
            <person name="Tagua V.G."/>
            <person name="Talbot N.J."/>
            <person name="Thon M."/>
            <person name="De vries R.P."/>
            <person name="Wiebenga A."/>
            <person name="Yadav J.S."/>
            <person name="Braun E.L."/>
            <person name="Baker S."/>
            <person name="Garre V."/>
            <person name="Horwitz B."/>
            <person name="Torres-Martinez S."/>
            <person name="Idnurm A."/>
            <person name="Herrera-Estrella A."/>
            <person name="Gabaldon T."/>
            <person name="Grigoriev I.V."/>
        </authorList>
    </citation>
    <scope>NUCLEOTIDE SEQUENCE [LARGE SCALE GENOMIC DNA]</scope>
    <source>
        <strain evidence="2">NRRL 1555(-)</strain>
    </source>
</reference>